<evidence type="ECO:0000256" key="1">
    <source>
        <dbReference type="SAM" id="SignalP"/>
    </source>
</evidence>
<feature type="chain" id="PRO_5045781534" description="Outer membrane protein beta-barrel domain-containing protein" evidence="1">
    <location>
        <begin position="20"/>
        <end position="314"/>
    </location>
</feature>
<dbReference type="Gene3D" id="1.25.40.10">
    <property type="entry name" value="Tetratricopeptide repeat domain"/>
    <property type="match status" value="1"/>
</dbReference>
<accession>A0ABZ2ISA7</accession>
<dbReference type="Proteomes" id="UP001320603">
    <property type="component" value="Chromosome"/>
</dbReference>
<dbReference type="EMBL" id="CP146284">
    <property type="protein sequence ID" value="WWV67089.1"/>
    <property type="molecule type" value="Genomic_DNA"/>
</dbReference>
<proteinExistence type="predicted"/>
<reference evidence="2 3" key="1">
    <citation type="submission" date="2024-02" db="EMBL/GenBank/DDBJ databases">
        <title>Whole genome sequencing of Parabacteroides sp. AD58.</title>
        <authorList>
            <person name="Chaplin A.V."/>
            <person name="Pikina A.P."/>
            <person name="Sokolova S.R."/>
            <person name="Korostin D.O."/>
            <person name="Efimov B.A."/>
        </authorList>
    </citation>
    <scope>NUCLEOTIDE SEQUENCE [LARGE SCALE GENOMIC DNA]</scope>
    <source>
        <strain evidence="2 3">AD58</strain>
    </source>
</reference>
<dbReference type="InterPro" id="IPR011990">
    <property type="entry name" value="TPR-like_helical_dom_sf"/>
</dbReference>
<name>A0ABZ2ISA7_9BACT</name>
<evidence type="ECO:0000313" key="2">
    <source>
        <dbReference type="EMBL" id="WWV67089.1"/>
    </source>
</evidence>
<evidence type="ECO:0008006" key="4">
    <source>
        <dbReference type="Google" id="ProtNLM"/>
    </source>
</evidence>
<protein>
    <recommendedName>
        <fullName evidence="4">Outer membrane protein beta-barrel domain-containing protein</fullName>
    </recommendedName>
</protein>
<gene>
    <name evidence="2" type="ORF">NEE14_003635</name>
</gene>
<evidence type="ECO:0000313" key="3">
    <source>
        <dbReference type="Proteomes" id="UP001320603"/>
    </source>
</evidence>
<organism evidence="2 3">
    <name type="scientific">Parabacteroides absconsus</name>
    <dbReference type="NCBI Taxonomy" id="2951805"/>
    <lineage>
        <taxon>Bacteria</taxon>
        <taxon>Pseudomonadati</taxon>
        <taxon>Bacteroidota</taxon>
        <taxon>Bacteroidia</taxon>
        <taxon>Bacteroidales</taxon>
        <taxon>Tannerellaceae</taxon>
        <taxon>Parabacteroides</taxon>
    </lineage>
</organism>
<dbReference type="RefSeq" id="WP_251966477.1">
    <property type="nucleotide sequence ID" value="NZ_CP146284.1"/>
</dbReference>
<keyword evidence="3" id="KW-1185">Reference proteome</keyword>
<feature type="signal peptide" evidence="1">
    <location>
        <begin position="1"/>
        <end position="19"/>
    </location>
</feature>
<keyword evidence="1" id="KW-0732">Signal</keyword>
<sequence>MKLLRILIVCMMFPWAVWAQQQTEYNRKGDDALKRKDYRDAKMWFEEGVSYCDAYSIDRLTEIWLANERMRPSMRSLMNKCLNCLNVRGTEQDTTAMHQLILYYEKGIGTPTNDELAQYWTEKLTEARKQAAYLSYAAEQEVNPKESMSFFVGYHYSIEAPYGLTVGGMGKHLGWYVRFKTNMAFDKHTAECSDRNGGEIIGISSDQSYYFTGNKKKNSFGITAGMVIKCTDWLYTSVGLGYGSRSLLYEYRLVDQQTAKEEDAAWAKHLDASRTGVAADWDAIVKFGKFFISAGCSTINFKYVDLNAGVGVFF</sequence>